<protein>
    <submittedName>
        <fullName evidence="8">Formate/nitrite transporter</fullName>
    </submittedName>
</protein>
<keyword evidence="3 7" id="KW-1133">Transmembrane helix</keyword>
<evidence type="ECO:0000313" key="8">
    <source>
        <dbReference type="EMBL" id="MCS3904250.1"/>
    </source>
</evidence>
<evidence type="ECO:0000256" key="2">
    <source>
        <dbReference type="ARBA" id="ARBA00022692"/>
    </source>
</evidence>
<dbReference type="Gene3D" id="1.20.1080.10">
    <property type="entry name" value="Glycerol uptake facilitator protein"/>
    <property type="match status" value="1"/>
</dbReference>
<evidence type="ECO:0000256" key="5">
    <source>
        <dbReference type="ARBA" id="ARBA00049660"/>
    </source>
</evidence>
<dbReference type="Pfam" id="PF01226">
    <property type="entry name" value="Form_Nir_trans"/>
    <property type="match status" value="1"/>
</dbReference>
<feature type="region of interest" description="Disordered" evidence="6">
    <location>
        <begin position="263"/>
        <end position="286"/>
    </location>
</feature>
<dbReference type="InterPro" id="IPR023271">
    <property type="entry name" value="Aquaporin-like"/>
</dbReference>
<evidence type="ECO:0000256" key="3">
    <source>
        <dbReference type="ARBA" id="ARBA00022989"/>
    </source>
</evidence>
<dbReference type="PANTHER" id="PTHR30520">
    <property type="entry name" value="FORMATE TRANSPORTER-RELATED"/>
    <property type="match status" value="1"/>
</dbReference>
<evidence type="ECO:0000313" key="9">
    <source>
        <dbReference type="Proteomes" id="UP001204445"/>
    </source>
</evidence>
<proteinExistence type="inferred from homology"/>
<feature type="transmembrane region" description="Helical" evidence="7">
    <location>
        <begin position="238"/>
        <end position="258"/>
    </location>
</feature>
<comment type="similarity">
    <text evidence="5">Belongs to the FNT transporter (TC 1.A.16) family.</text>
</comment>
<keyword evidence="2 7" id="KW-0812">Transmembrane</keyword>
<name>A0AAE3HLZ4_9GAMM</name>
<comment type="subcellular location">
    <subcellularLocation>
        <location evidence="1">Membrane</location>
        <topology evidence="1">Multi-pass membrane protein</topology>
    </subcellularLocation>
</comment>
<evidence type="ECO:0000256" key="4">
    <source>
        <dbReference type="ARBA" id="ARBA00023136"/>
    </source>
</evidence>
<gene>
    <name evidence="8" type="ORF">J2T55_002286</name>
</gene>
<organism evidence="8 9">
    <name type="scientific">Methylohalomonas lacus</name>
    <dbReference type="NCBI Taxonomy" id="398773"/>
    <lineage>
        <taxon>Bacteria</taxon>
        <taxon>Pseudomonadati</taxon>
        <taxon>Pseudomonadota</taxon>
        <taxon>Gammaproteobacteria</taxon>
        <taxon>Methylohalomonadales</taxon>
        <taxon>Methylohalomonadaceae</taxon>
        <taxon>Methylohalomonas</taxon>
    </lineage>
</organism>
<feature type="transmembrane region" description="Helical" evidence="7">
    <location>
        <begin position="57"/>
        <end position="85"/>
    </location>
</feature>
<accession>A0AAE3HLZ4</accession>
<comment type="caution">
    <text evidence="8">The sequence shown here is derived from an EMBL/GenBank/DDBJ whole genome shotgun (WGS) entry which is preliminary data.</text>
</comment>
<feature type="transmembrane region" description="Helical" evidence="7">
    <location>
        <begin position="164"/>
        <end position="184"/>
    </location>
</feature>
<keyword evidence="9" id="KW-1185">Reference proteome</keyword>
<dbReference type="PANTHER" id="PTHR30520:SF6">
    <property type="entry name" value="FORMATE_NITRATE FAMILY TRANSPORTER (EUROFUNG)"/>
    <property type="match status" value="1"/>
</dbReference>
<dbReference type="GO" id="GO:0015499">
    <property type="term" value="F:formate transmembrane transporter activity"/>
    <property type="evidence" value="ECO:0007669"/>
    <property type="project" value="TreeGrafter"/>
</dbReference>
<dbReference type="GO" id="GO:0005886">
    <property type="term" value="C:plasma membrane"/>
    <property type="evidence" value="ECO:0007669"/>
    <property type="project" value="TreeGrafter"/>
</dbReference>
<dbReference type="EMBL" id="JANUCT010000018">
    <property type="protein sequence ID" value="MCS3904250.1"/>
    <property type="molecule type" value="Genomic_DNA"/>
</dbReference>
<feature type="transmembrane region" description="Helical" evidence="7">
    <location>
        <begin position="29"/>
        <end position="51"/>
    </location>
</feature>
<evidence type="ECO:0000256" key="7">
    <source>
        <dbReference type="SAM" id="Phobius"/>
    </source>
</evidence>
<evidence type="ECO:0000256" key="6">
    <source>
        <dbReference type="SAM" id="MobiDB-lite"/>
    </source>
</evidence>
<dbReference type="AlphaFoldDB" id="A0AAE3HLZ4"/>
<keyword evidence="4 7" id="KW-0472">Membrane</keyword>
<feature type="transmembrane region" description="Helical" evidence="7">
    <location>
        <begin position="196"/>
        <end position="218"/>
    </location>
</feature>
<sequence>MSYLTPPEFVNKMVDAGESKVFMSTRDTLIRAIMAGAILAVAVCFAVTAAVQTGMPIVGALIFPVGFSILNLMGFDLVTGVFALVPLALLDKRKGVTFGGMMRNWGLVFIGNFIGAFTVAVLIGITLTNSFTTEANAVGQAFAGAAEARSVGFSEHGAAGMLEVFVRGILCNWFVSLGVVGAMLSKSVSGKVIAMWMPIVIFFGLVFEHAVVNMYLFPLGMMMGGELTVMDWLIWNEIPVVLGNIVGGLLFTGMALYATHSRTAPPRKPVSMSPSESTKATPVTAG</sequence>
<dbReference type="InterPro" id="IPR000292">
    <property type="entry name" value="For/NO2_transpt"/>
</dbReference>
<dbReference type="Proteomes" id="UP001204445">
    <property type="component" value="Unassembled WGS sequence"/>
</dbReference>
<feature type="compositionally biased region" description="Polar residues" evidence="6">
    <location>
        <begin position="272"/>
        <end position="286"/>
    </location>
</feature>
<reference evidence="8" key="1">
    <citation type="submission" date="2022-08" db="EMBL/GenBank/DDBJ databases">
        <title>Genomic Encyclopedia of Type Strains, Phase III (KMG-III): the genomes of soil and plant-associated and newly described type strains.</title>
        <authorList>
            <person name="Whitman W."/>
        </authorList>
    </citation>
    <scope>NUCLEOTIDE SEQUENCE</scope>
    <source>
        <strain evidence="8">HMT 1</strain>
    </source>
</reference>
<feature type="transmembrane region" description="Helical" evidence="7">
    <location>
        <begin position="105"/>
        <end position="127"/>
    </location>
</feature>
<evidence type="ECO:0000256" key="1">
    <source>
        <dbReference type="ARBA" id="ARBA00004141"/>
    </source>
</evidence>
<dbReference type="RefSeq" id="WP_259056807.1">
    <property type="nucleotide sequence ID" value="NZ_JANUCT010000018.1"/>
</dbReference>